<dbReference type="OrthoDB" id="270970at2759"/>
<feature type="compositionally biased region" description="Polar residues" evidence="3">
    <location>
        <begin position="685"/>
        <end position="708"/>
    </location>
</feature>
<proteinExistence type="predicted"/>
<dbReference type="CDD" id="cd08681">
    <property type="entry name" value="C2_fungal_Inn1p-like"/>
    <property type="match status" value="1"/>
</dbReference>
<dbReference type="SMART" id="SM00239">
    <property type="entry name" value="C2"/>
    <property type="match status" value="1"/>
</dbReference>
<dbReference type="InterPro" id="IPR035892">
    <property type="entry name" value="C2_domain_sf"/>
</dbReference>
<dbReference type="SUPFAM" id="SSF49562">
    <property type="entry name" value="C2 domain (Calcium/lipid-binding domain, CaLB)"/>
    <property type="match status" value="1"/>
</dbReference>
<evidence type="ECO:0000313" key="6">
    <source>
        <dbReference type="Proteomes" id="UP000218811"/>
    </source>
</evidence>
<dbReference type="InterPro" id="IPR037791">
    <property type="entry name" value="C2_fungal_Inn1"/>
</dbReference>
<dbReference type="Proteomes" id="UP000218811">
    <property type="component" value="Unassembled WGS sequence"/>
</dbReference>
<feature type="compositionally biased region" description="Low complexity" evidence="3">
    <location>
        <begin position="443"/>
        <end position="465"/>
    </location>
</feature>
<feature type="compositionally biased region" description="Polar residues" evidence="3">
    <location>
        <begin position="595"/>
        <end position="604"/>
    </location>
</feature>
<feature type="compositionally biased region" description="Pro residues" evidence="3">
    <location>
        <begin position="466"/>
        <end position="482"/>
    </location>
</feature>
<evidence type="ECO:0000256" key="2">
    <source>
        <dbReference type="ARBA" id="ARBA00022837"/>
    </source>
</evidence>
<dbReference type="STRING" id="742152.A0A2H3JHU1"/>
<dbReference type="PANTHER" id="PTHR46502:SF2">
    <property type="entry name" value="16 KDA PHLOEM PROTEIN 2"/>
    <property type="match status" value="1"/>
</dbReference>
<evidence type="ECO:0000256" key="1">
    <source>
        <dbReference type="ARBA" id="ARBA00022723"/>
    </source>
</evidence>
<evidence type="ECO:0000259" key="4">
    <source>
        <dbReference type="PROSITE" id="PS50004"/>
    </source>
</evidence>
<feature type="compositionally biased region" description="Polar residues" evidence="3">
    <location>
        <begin position="407"/>
        <end position="422"/>
    </location>
</feature>
<accession>A0A2H3JHU1</accession>
<feature type="region of interest" description="Disordered" evidence="3">
    <location>
        <begin position="344"/>
        <end position="377"/>
    </location>
</feature>
<dbReference type="OMA" id="RIEMTYY"/>
<organism evidence="5 6">
    <name type="scientific">Wolfiporia cocos (strain MD-104)</name>
    <name type="common">Brown rot fungus</name>
    <dbReference type="NCBI Taxonomy" id="742152"/>
    <lineage>
        <taxon>Eukaryota</taxon>
        <taxon>Fungi</taxon>
        <taxon>Dikarya</taxon>
        <taxon>Basidiomycota</taxon>
        <taxon>Agaricomycotina</taxon>
        <taxon>Agaricomycetes</taxon>
        <taxon>Polyporales</taxon>
        <taxon>Phaeolaceae</taxon>
        <taxon>Wolfiporia</taxon>
    </lineage>
</organism>
<feature type="region of interest" description="Disordered" evidence="3">
    <location>
        <begin position="407"/>
        <end position="801"/>
    </location>
</feature>
<protein>
    <recommendedName>
        <fullName evidence="4">C2 domain-containing protein</fullName>
    </recommendedName>
</protein>
<dbReference type="GO" id="GO:0046872">
    <property type="term" value="F:metal ion binding"/>
    <property type="evidence" value="ECO:0007669"/>
    <property type="project" value="UniProtKB-KW"/>
</dbReference>
<dbReference type="EMBL" id="KB468113">
    <property type="protein sequence ID" value="PCH41441.1"/>
    <property type="molecule type" value="Genomic_DNA"/>
</dbReference>
<feature type="compositionally biased region" description="Low complexity" evidence="3">
    <location>
        <begin position="742"/>
        <end position="751"/>
    </location>
</feature>
<feature type="compositionally biased region" description="Polar residues" evidence="3">
    <location>
        <begin position="791"/>
        <end position="801"/>
    </location>
</feature>
<feature type="region of interest" description="Disordered" evidence="3">
    <location>
        <begin position="70"/>
        <end position="96"/>
    </location>
</feature>
<keyword evidence="6" id="KW-1185">Reference proteome</keyword>
<feature type="region of interest" description="Disordered" evidence="3">
    <location>
        <begin position="161"/>
        <end position="189"/>
    </location>
</feature>
<name>A0A2H3JHU1_WOLCO</name>
<dbReference type="Pfam" id="PF00168">
    <property type="entry name" value="C2"/>
    <property type="match status" value="2"/>
</dbReference>
<dbReference type="Gene3D" id="2.60.40.150">
    <property type="entry name" value="C2 domain"/>
    <property type="match status" value="1"/>
</dbReference>
<feature type="compositionally biased region" description="Polar residues" evidence="3">
    <location>
        <begin position="526"/>
        <end position="535"/>
    </location>
</feature>
<evidence type="ECO:0000313" key="5">
    <source>
        <dbReference type="EMBL" id="PCH41441.1"/>
    </source>
</evidence>
<keyword evidence="1" id="KW-0479">Metal-binding</keyword>
<feature type="compositionally biased region" description="Pro residues" evidence="3">
    <location>
        <begin position="585"/>
        <end position="594"/>
    </location>
</feature>
<evidence type="ECO:0000256" key="3">
    <source>
        <dbReference type="SAM" id="MobiDB-lite"/>
    </source>
</evidence>
<keyword evidence="2" id="KW-0106">Calcium</keyword>
<dbReference type="AlphaFoldDB" id="A0A2H3JHU1"/>
<dbReference type="PANTHER" id="PTHR46502">
    <property type="entry name" value="C2 DOMAIN-CONTAINING"/>
    <property type="match status" value="1"/>
</dbReference>
<dbReference type="InterPro" id="IPR000008">
    <property type="entry name" value="C2_dom"/>
</dbReference>
<feature type="domain" description="C2" evidence="4">
    <location>
        <begin position="1"/>
        <end position="138"/>
    </location>
</feature>
<reference evidence="5 6" key="1">
    <citation type="journal article" date="2012" name="Science">
        <title>The Paleozoic origin of enzymatic lignin decomposition reconstructed from 31 fungal genomes.</title>
        <authorList>
            <person name="Floudas D."/>
            <person name="Binder M."/>
            <person name="Riley R."/>
            <person name="Barry K."/>
            <person name="Blanchette R.A."/>
            <person name="Henrissat B."/>
            <person name="Martinez A.T."/>
            <person name="Otillar R."/>
            <person name="Spatafora J.W."/>
            <person name="Yadav J.S."/>
            <person name="Aerts A."/>
            <person name="Benoit I."/>
            <person name="Boyd A."/>
            <person name="Carlson A."/>
            <person name="Copeland A."/>
            <person name="Coutinho P.M."/>
            <person name="de Vries R.P."/>
            <person name="Ferreira P."/>
            <person name="Findley K."/>
            <person name="Foster B."/>
            <person name="Gaskell J."/>
            <person name="Glotzer D."/>
            <person name="Gorecki P."/>
            <person name="Heitman J."/>
            <person name="Hesse C."/>
            <person name="Hori C."/>
            <person name="Igarashi K."/>
            <person name="Jurgens J.A."/>
            <person name="Kallen N."/>
            <person name="Kersten P."/>
            <person name="Kohler A."/>
            <person name="Kuees U."/>
            <person name="Kumar T.K.A."/>
            <person name="Kuo A."/>
            <person name="LaButti K."/>
            <person name="Larrondo L.F."/>
            <person name="Lindquist E."/>
            <person name="Ling A."/>
            <person name="Lombard V."/>
            <person name="Lucas S."/>
            <person name="Lundell T."/>
            <person name="Martin R."/>
            <person name="McLaughlin D.J."/>
            <person name="Morgenstern I."/>
            <person name="Morin E."/>
            <person name="Murat C."/>
            <person name="Nagy L.G."/>
            <person name="Nolan M."/>
            <person name="Ohm R.A."/>
            <person name="Patyshakuliyeva A."/>
            <person name="Rokas A."/>
            <person name="Ruiz-Duenas F.J."/>
            <person name="Sabat G."/>
            <person name="Salamov A."/>
            <person name="Samejima M."/>
            <person name="Schmutz J."/>
            <person name="Slot J.C."/>
            <person name="St John F."/>
            <person name="Stenlid J."/>
            <person name="Sun H."/>
            <person name="Sun S."/>
            <person name="Syed K."/>
            <person name="Tsang A."/>
            <person name="Wiebenga A."/>
            <person name="Young D."/>
            <person name="Pisabarro A."/>
            <person name="Eastwood D.C."/>
            <person name="Martin F."/>
            <person name="Cullen D."/>
            <person name="Grigoriev I.V."/>
            <person name="Hibbett D.S."/>
        </authorList>
    </citation>
    <scope>NUCLEOTIDE SEQUENCE [LARGE SCALE GENOMIC DNA]</scope>
    <source>
        <strain evidence="5 6">MD-104</strain>
    </source>
</reference>
<gene>
    <name evidence="5" type="ORF">WOLCODRAFT_151484</name>
</gene>
<sequence length="801" mass="85710">MNPPVQDLGTLVVVILKARNLPNKRHIGKQDPFCSIVFNGEKRRTKAIRRGGQHPEWDEEVRFTLYEEPGEESTRYVDGDASPPPPPPKSTKGPPNIQGGLIMAVACYAEDPREPDLIGEAKVDLTEVLTKGETDEWFTLMHKDKYCGEVYLELTFWSNEPEPVKKPSKPKTQKQYGGPGSFVPLGDSPRHNGLDLQQIIGHMPSREELSRDNIPLSLRPSGSLAHPDLYVPPYETSRSRHSTLDNMVNEFAELGVSDRSHRRLSFSSQRTGYAPRAASVSGYHSTLGLSTQPPNEYHQGMYYDGGTMHSYEYDYNAFGYPAGSVPFPSVPVPIAQEQYQPQYDSAQPLPSGYQAPMRRPGPMQSLPTSSSGFVPISTPAPSGFVPLPSHGSQQSGFAPVQAAASYGQSSGHVPAPSSSFSTLPHPPSAPSGFVNSAPPLPPSSSFQQQPPQPAPNYAYQPYQQQVPPPPLSSVPPPPPSAPPFSHSSQPYVPPPPPLPQQQSAHSEHYLPQTGEHYSPHAGEQYAAQTGEQYSVHTEEQYPAYTEEQYLAHTGEQYPVNSGEQYAPHTGEQYSVHSELSSSPRDPIPPPPPLNVNPTAAQPTGSRPLPQPTHSRRQSGLPIPPSGGPSAMFAPVQRGVSGSYKVVGPPSSFVSPQAGPPTVYNGPARASSGSYSIGQSGLYPQPTGSSVGSYNPGASTSLSDPNVYSSIPPPPPLPQQQGPTQTPYGGRSPNPAASPPLAPSSLYQPQSPVQAPYGGRSPLPNVPSLPPIGQYQQTGLPGASPATAIGLPSTTASAEYAT</sequence>
<dbReference type="PROSITE" id="PS50004">
    <property type="entry name" value="C2"/>
    <property type="match status" value="1"/>
</dbReference>
<feature type="compositionally biased region" description="Low complexity" evidence="3">
    <location>
        <begin position="718"/>
        <end position="734"/>
    </location>
</feature>